<accession>A0ACD3B3M6</accession>
<name>A0ACD3B3M6_9AGAR</name>
<evidence type="ECO:0000313" key="1">
    <source>
        <dbReference type="EMBL" id="TFK72658.1"/>
    </source>
</evidence>
<proteinExistence type="predicted"/>
<dbReference type="Proteomes" id="UP000308600">
    <property type="component" value="Unassembled WGS sequence"/>
</dbReference>
<protein>
    <submittedName>
        <fullName evidence="1">Uncharacterized protein</fullName>
    </submittedName>
</protein>
<gene>
    <name evidence="1" type="ORF">BDN72DRAFT_876368</name>
</gene>
<keyword evidence="2" id="KW-1185">Reference proteome</keyword>
<evidence type="ECO:0000313" key="2">
    <source>
        <dbReference type="Proteomes" id="UP000308600"/>
    </source>
</evidence>
<dbReference type="EMBL" id="ML208283">
    <property type="protein sequence ID" value="TFK72658.1"/>
    <property type="molecule type" value="Genomic_DNA"/>
</dbReference>
<reference evidence="1 2" key="1">
    <citation type="journal article" date="2019" name="Nat. Ecol. Evol.">
        <title>Megaphylogeny resolves global patterns of mushroom evolution.</title>
        <authorList>
            <person name="Varga T."/>
            <person name="Krizsan K."/>
            <person name="Foldi C."/>
            <person name="Dima B."/>
            <person name="Sanchez-Garcia M."/>
            <person name="Sanchez-Ramirez S."/>
            <person name="Szollosi G.J."/>
            <person name="Szarkandi J.G."/>
            <person name="Papp V."/>
            <person name="Albert L."/>
            <person name="Andreopoulos W."/>
            <person name="Angelini C."/>
            <person name="Antonin V."/>
            <person name="Barry K.W."/>
            <person name="Bougher N.L."/>
            <person name="Buchanan P."/>
            <person name="Buyck B."/>
            <person name="Bense V."/>
            <person name="Catcheside P."/>
            <person name="Chovatia M."/>
            <person name="Cooper J."/>
            <person name="Damon W."/>
            <person name="Desjardin D."/>
            <person name="Finy P."/>
            <person name="Geml J."/>
            <person name="Haridas S."/>
            <person name="Hughes K."/>
            <person name="Justo A."/>
            <person name="Karasinski D."/>
            <person name="Kautmanova I."/>
            <person name="Kiss B."/>
            <person name="Kocsube S."/>
            <person name="Kotiranta H."/>
            <person name="LaButti K.M."/>
            <person name="Lechner B.E."/>
            <person name="Liimatainen K."/>
            <person name="Lipzen A."/>
            <person name="Lukacs Z."/>
            <person name="Mihaltcheva S."/>
            <person name="Morgado L.N."/>
            <person name="Niskanen T."/>
            <person name="Noordeloos M.E."/>
            <person name="Ohm R.A."/>
            <person name="Ortiz-Santana B."/>
            <person name="Ovrebo C."/>
            <person name="Racz N."/>
            <person name="Riley R."/>
            <person name="Savchenko A."/>
            <person name="Shiryaev A."/>
            <person name="Soop K."/>
            <person name="Spirin V."/>
            <person name="Szebenyi C."/>
            <person name="Tomsovsky M."/>
            <person name="Tulloss R.E."/>
            <person name="Uehling J."/>
            <person name="Grigoriev I.V."/>
            <person name="Vagvolgyi C."/>
            <person name="Papp T."/>
            <person name="Martin F.M."/>
            <person name="Miettinen O."/>
            <person name="Hibbett D.S."/>
            <person name="Nagy L.G."/>
        </authorList>
    </citation>
    <scope>NUCLEOTIDE SEQUENCE [LARGE SCALE GENOMIC DNA]</scope>
    <source>
        <strain evidence="1 2">NL-1719</strain>
    </source>
</reference>
<organism evidence="1 2">
    <name type="scientific">Pluteus cervinus</name>
    <dbReference type="NCBI Taxonomy" id="181527"/>
    <lineage>
        <taxon>Eukaryota</taxon>
        <taxon>Fungi</taxon>
        <taxon>Dikarya</taxon>
        <taxon>Basidiomycota</taxon>
        <taxon>Agaricomycotina</taxon>
        <taxon>Agaricomycetes</taxon>
        <taxon>Agaricomycetidae</taxon>
        <taxon>Agaricales</taxon>
        <taxon>Pluteineae</taxon>
        <taxon>Pluteaceae</taxon>
        <taxon>Pluteus</taxon>
    </lineage>
</organism>
<sequence length="549" mass="62950">MPIQNVEEERLKIDSRIHKLRLKIADLCSERNTLSPIFHFPAELMAIIFGYARDFSAVKSRSKTVMTISWVCRRWRYTSLDLPHLWSDIDFDHSKGIKKFLTRSKNTPLSLWLSLDHIETSLFNHSKRFRSFNHIPRQRRFLSRSRLDLDDHWWSSSPNLECLSLTDAEVPAGLSLTPVPLRELSLTNCVIWDWNIDIFSKHLTTFSLTSLPDLQLVVNFLQVLSDTPALKFLTLDRIFEVTSEPSPFMFYVELPALEVLKVRERAAAPIHEVLDHFLIPGNATATFTIDPDLHETVDSSRILASYRAARTNLPTLTWMSIKRESILFGIDTVEEFPSSQDAAQVKTTLAAHILGSLNPLHLSPNLDLTSLRTFHLSHSDTGCGDRRNAIKPDDWRVFGSLPHLEAIKMAEEAAFHFLAFLAHEGKKVKADYTNVLPRSWRPKPTIEGSTSGEAHAESTPASQEQSEPQELAFKTLREVILDFPSFDDYDGEEGFPHNRIDYRNLLINLMIRKGLGFRLTRLEYHSWPVSERNLKILEWAIEEVEDGDT</sequence>